<dbReference type="Gene3D" id="3.10.520.10">
    <property type="entry name" value="ApbE-like domains"/>
    <property type="match status" value="1"/>
</dbReference>
<gene>
    <name evidence="13" type="ordered locus">MROS_1477</name>
</gene>
<comment type="catalytic activity">
    <reaction evidence="9 10 12">
        <text>L-threonyl-[protein] + FAD = FMN-L-threonyl-[protein] + AMP + H(+)</text>
        <dbReference type="Rhea" id="RHEA:36847"/>
        <dbReference type="Rhea" id="RHEA-COMP:11060"/>
        <dbReference type="Rhea" id="RHEA-COMP:11061"/>
        <dbReference type="ChEBI" id="CHEBI:15378"/>
        <dbReference type="ChEBI" id="CHEBI:30013"/>
        <dbReference type="ChEBI" id="CHEBI:57692"/>
        <dbReference type="ChEBI" id="CHEBI:74257"/>
        <dbReference type="ChEBI" id="CHEBI:456215"/>
        <dbReference type="EC" id="2.7.1.180"/>
    </reaction>
</comment>
<evidence type="ECO:0000256" key="6">
    <source>
        <dbReference type="ARBA" id="ARBA00022827"/>
    </source>
</evidence>
<feature type="binding site" evidence="11">
    <location>
        <position position="277"/>
    </location>
    <ligand>
        <name>Mg(2+)</name>
        <dbReference type="ChEBI" id="CHEBI:18420"/>
    </ligand>
</feature>
<keyword evidence="4 10" id="KW-0808">Transferase</keyword>
<dbReference type="PIRSF" id="PIRSF006268">
    <property type="entry name" value="ApbE"/>
    <property type="match status" value="1"/>
</dbReference>
<evidence type="ECO:0000256" key="5">
    <source>
        <dbReference type="ARBA" id="ARBA00022723"/>
    </source>
</evidence>
<comment type="similarity">
    <text evidence="10 12">Belongs to the ApbE family.</text>
</comment>
<keyword evidence="12" id="KW-0472">Membrane</keyword>
<keyword evidence="6 10" id="KW-0274">FAD</keyword>
<keyword evidence="12 13" id="KW-0449">Lipoprotein</keyword>
<accession>I6ZRL8</accession>
<dbReference type="STRING" id="1191523.MROS_1477"/>
<evidence type="ECO:0000256" key="3">
    <source>
        <dbReference type="ARBA" id="ARBA00022630"/>
    </source>
</evidence>
<evidence type="ECO:0000313" key="13">
    <source>
        <dbReference type="EMBL" id="AFN74714.1"/>
    </source>
</evidence>
<feature type="binding site" evidence="11">
    <location>
        <position position="273"/>
    </location>
    <ligand>
        <name>Mg(2+)</name>
        <dbReference type="ChEBI" id="CHEBI:18420"/>
    </ligand>
</feature>
<dbReference type="HOGENOM" id="CLU_044403_5_1_10"/>
<dbReference type="GO" id="GO:0016740">
    <property type="term" value="F:transferase activity"/>
    <property type="evidence" value="ECO:0007669"/>
    <property type="project" value="UniProtKB-UniRule"/>
</dbReference>
<evidence type="ECO:0000256" key="9">
    <source>
        <dbReference type="ARBA" id="ARBA00048540"/>
    </source>
</evidence>
<evidence type="ECO:0000256" key="8">
    <source>
        <dbReference type="ARBA" id="ARBA00031306"/>
    </source>
</evidence>
<evidence type="ECO:0000256" key="12">
    <source>
        <dbReference type="RuleBase" id="RU363002"/>
    </source>
</evidence>
<keyword evidence="12" id="KW-0997">Cell inner membrane</keyword>
<dbReference type="KEGG" id="mro:MROS_1477"/>
<dbReference type="Proteomes" id="UP000009011">
    <property type="component" value="Chromosome"/>
</dbReference>
<dbReference type="PANTHER" id="PTHR30040">
    <property type="entry name" value="THIAMINE BIOSYNTHESIS LIPOPROTEIN APBE"/>
    <property type="match status" value="1"/>
</dbReference>
<dbReference type="SUPFAM" id="SSF143631">
    <property type="entry name" value="ApbE-like"/>
    <property type="match status" value="1"/>
</dbReference>
<keyword evidence="14" id="KW-1185">Reference proteome</keyword>
<comment type="cofactor">
    <cofactor evidence="11">
        <name>Mg(2+)</name>
        <dbReference type="ChEBI" id="CHEBI:18420"/>
    </cofactor>
    <cofactor evidence="11">
        <name>Mn(2+)</name>
        <dbReference type="ChEBI" id="CHEBI:29035"/>
    </cofactor>
    <text evidence="11">Magnesium. Can also use manganese.</text>
</comment>
<comment type="function">
    <text evidence="12">Flavin transferase that catalyzes the transfer of the FMN moiety of FAD and its covalent binding to the hydroxyl group of a threonine residue in a target flavoprotein.</text>
</comment>
<name>I6ZRL8_MELRP</name>
<protein>
    <recommendedName>
        <fullName evidence="2 10">FAD:protein FMN transferase</fullName>
        <ecNumber evidence="1 10">2.7.1.180</ecNumber>
    </recommendedName>
    <alternativeName>
        <fullName evidence="8 10">Flavin transferase</fullName>
    </alternativeName>
</protein>
<dbReference type="OrthoDB" id="9778595at2"/>
<evidence type="ECO:0000256" key="1">
    <source>
        <dbReference type="ARBA" id="ARBA00011955"/>
    </source>
</evidence>
<sequence length="321" mass="35464">MKKYLVILILLAAACSEDTTYKRVSIVMGSAIEIQVRGVNEVTANKAITASFEEARRLDTLFSTYIDGNPMWKINNTIADEILIDREIFHVMRRCDELWKLTGGAFDPAVANLGLLYGFDNDEDNYRIPSEGEIQNALSNSGWKHITLREPNILVKPAGVKINFNSCIPGYAADRIANLLSNYGVKEYLINVGGEIFARGKDWKVGIQHPRNPNDFLAVIKVDGFGVATSGDYEKYIDSNGKRITHIFNPVTGKPAGHYESVTVIAPDAMTADALSTALFVMEIDEALNLINSLENTEAVFVDSSGTIRKSLNFDKYIAGE</sequence>
<comment type="subcellular location">
    <subcellularLocation>
        <location evidence="12">Cell inner membrane</location>
        <topology evidence="12">Lipid-anchor</topology>
        <orientation evidence="12">Periplasmic side</orientation>
    </subcellularLocation>
</comment>
<proteinExistence type="inferred from homology"/>
<evidence type="ECO:0000256" key="11">
    <source>
        <dbReference type="PIRSR" id="PIRSR006268-2"/>
    </source>
</evidence>
<evidence type="ECO:0000313" key="14">
    <source>
        <dbReference type="Proteomes" id="UP000009011"/>
    </source>
</evidence>
<dbReference type="GO" id="GO:0005886">
    <property type="term" value="C:plasma membrane"/>
    <property type="evidence" value="ECO:0007669"/>
    <property type="project" value="UniProtKB-SubCell"/>
</dbReference>
<organism evidence="13 14">
    <name type="scientific">Melioribacter roseus (strain DSM 23840 / JCM 17771 / VKM B-2668 / P3M-2)</name>
    <dbReference type="NCBI Taxonomy" id="1191523"/>
    <lineage>
        <taxon>Bacteria</taxon>
        <taxon>Pseudomonadati</taxon>
        <taxon>Ignavibacteriota</taxon>
        <taxon>Ignavibacteria</taxon>
        <taxon>Ignavibacteriales</taxon>
        <taxon>Melioribacteraceae</taxon>
        <taxon>Melioribacter</taxon>
    </lineage>
</organism>
<dbReference type="PROSITE" id="PS51257">
    <property type="entry name" value="PROKAR_LIPOPROTEIN"/>
    <property type="match status" value="1"/>
</dbReference>
<keyword evidence="5 10" id="KW-0479">Metal-binding</keyword>
<dbReference type="InterPro" id="IPR024932">
    <property type="entry name" value="ApbE"/>
</dbReference>
<dbReference type="eggNOG" id="COG1477">
    <property type="taxonomic scope" value="Bacteria"/>
</dbReference>
<dbReference type="PANTHER" id="PTHR30040:SF2">
    <property type="entry name" value="FAD:PROTEIN FMN TRANSFERASE"/>
    <property type="match status" value="1"/>
</dbReference>
<dbReference type="Pfam" id="PF02424">
    <property type="entry name" value="ApbE"/>
    <property type="match status" value="1"/>
</dbReference>
<evidence type="ECO:0000256" key="7">
    <source>
        <dbReference type="ARBA" id="ARBA00022842"/>
    </source>
</evidence>
<dbReference type="InterPro" id="IPR003374">
    <property type="entry name" value="ApbE-like_sf"/>
</dbReference>
<dbReference type="RefSeq" id="WP_014856148.1">
    <property type="nucleotide sequence ID" value="NC_018178.1"/>
</dbReference>
<keyword evidence="12" id="KW-1003">Cell membrane</keyword>
<evidence type="ECO:0000256" key="4">
    <source>
        <dbReference type="ARBA" id="ARBA00022679"/>
    </source>
</evidence>
<dbReference type="AlphaFoldDB" id="I6ZRL8"/>
<evidence type="ECO:0000256" key="2">
    <source>
        <dbReference type="ARBA" id="ARBA00016337"/>
    </source>
</evidence>
<dbReference type="GO" id="GO:0046872">
    <property type="term" value="F:metal ion binding"/>
    <property type="evidence" value="ECO:0007669"/>
    <property type="project" value="UniProtKB-UniRule"/>
</dbReference>
<reference evidence="13 14" key="1">
    <citation type="journal article" date="2013" name="PLoS ONE">
        <title>Genomic analysis of Melioribacter roseus, facultatively anaerobic organotrophic bacterium representing a novel deep lineage within Bacteriodetes/Chlorobi group.</title>
        <authorList>
            <person name="Kadnikov V.V."/>
            <person name="Mardanov A.V."/>
            <person name="Podosokorskaya O.A."/>
            <person name="Gavrilov S.N."/>
            <person name="Kublanov I.V."/>
            <person name="Beletsky A.V."/>
            <person name="Bonch-Osmolovskaya E.A."/>
            <person name="Ravin N.V."/>
        </authorList>
    </citation>
    <scope>NUCLEOTIDE SEQUENCE [LARGE SCALE GENOMIC DNA]</scope>
    <source>
        <strain evidence="14">JCM 17771 / P3M-2</strain>
    </source>
</reference>
<feature type="binding site" evidence="11">
    <location>
        <position position="166"/>
    </location>
    <ligand>
        <name>Mg(2+)</name>
        <dbReference type="ChEBI" id="CHEBI:18420"/>
    </ligand>
</feature>
<evidence type="ECO:0000256" key="10">
    <source>
        <dbReference type="PIRNR" id="PIRNR006268"/>
    </source>
</evidence>
<dbReference type="EMBL" id="CP003557">
    <property type="protein sequence ID" value="AFN74714.1"/>
    <property type="molecule type" value="Genomic_DNA"/>
</dbReference>
<keyword evidence="7 10" id="KW-0460">Magnesium</keyword>
<keyword evidence="3 10" id="KW-0285">Flavoprotein</keyword>
<dbReference type="EC" id="2.7.1.180" evidence="1 10"/>